<evidence type="ECO:0000256" key="4">
    <source>
        <dbReference type="ARBA" id="ARBA00035258"/>
    </source>
</evidence>
<dbReference type="GO" id="GO:0006412">
    <property type="term" value="P:translation"/>
    <property type="evidence" value="ECO:0007669"/>
    <property type="project" value="InterPro"/>
</dbReference>
<dbReference type="GO" id="GO:0003735">
    <property type="term" value="F:structural constituent of ribosome"/>
    <property type="evidence" value="ECO:0007669"/>
    <property type="project" value="InterPro"/>
</dbReference>
<evidence type="ECO:0000256" key="6">
    <source>
        <dbReference type="ARBA" id="ARBA00046740"/>
    </source>
</evidence>
<dbReference type="GO" id="GO:1990904">
    <property type="term" value="C:ribonucleoprotein complex"/>
    <property type="evidence" value="ECO:0007669"/>
    <property type="project" value="UniProtKB-KW"/>
</dbReference>
<comment type="subunit">
    <text evidence="6">Part of the 30S ribosomal subunit. Contacts proteins S5 and S12.</text>
</comment>
<dbReference type="Proteomes" id="UP000254159">
    <property type="component" value="Unassembled WGS sequence"/>
</dbReference>
<comment type="similarity">
    <text evidence="1">Belongs to the universal ribosomal protein uS8 family.</text>
</comment>
<dbReference type="AlphaFoldDB" id="A0A376RBZ7"/>
<evidence type="ECO:0000256" key="5">
    <source>
        <dbReference type="ARBA" id="ARBA00035525"/>
    </source>
</evidence>
<dbReference type="Pfam" id="PF00410">
    <property type="entry name" value="Ribosomal_S8"/>
    <property type="match status" value="1"/>
</dbReference>
<evidence type="ECO:0000256" key="2">
    <source>
        <dbReference type="ARBA" id="ARBA00022980"/>
    </source>
</evidence>
<evidence type="ECO:0000313" key="7">
    <source>
        <dbReference type="EMBL" id="STI15446.1"/>
    </source>
</evidence>
<evidence type="ECO:0000256" key="3">
    <source>
        <dbReference type="ARBA" id="ARBA00023274"/>
    </source>
</evidence>
<gene>
    <name evidence="7" type="primary">rpsH_1</name>
    <name evidence="7" type="ORF">NCTC10865_00655</name>
</gene>
<accession>A0A376RBZ7</accession>
<dbReference type="InterPro" id="IPR035987">
    <property type="entry name" value="Ribosomal_uS8_sf"/>
</dbReference>
<organism evidence="7 8">
    <name type="scientific">Escherichia coli</name>
    <dbReference type="NCBI Taxonomy" id="562"/>
    <lineage>
        <taxon>Bacteria</taxon>
        <taxon>Pseudomonadati</taxon>
        <taxon>Pseudomonadota</taxon>
        <taxon>Gammaproteobacteria</taxon>
        <taxon>Enterobacterales</taxon>
        <taxon>Enterobacteriaceae</taxon>
        <taxon>Escherichia</taxon>
    </lineage>
</organism>
<reference evidence="7 8" key="1">
    <citation type="submission" date="2018-06" db="EMBL/GenBank/DDBJ databases">
        <authorList>
            <consortium name="Pathogen Informatics"/>
            <person name="Doyle S."/>
        </authorList>
    </citation>
    <scope>NUCLEOTIDE SEQUENCE [LARGE SCALE GENOMIC DNA]</scope>
    <source>
        <strain evidence="7 8">NCTC10865</strain>
    </source>
</reference>
<keyword evidence="3" id="KW-0687">Ribonucleoprotein</keyword>
<proteinExistence type="inferred from homology"/>
<evidence type="ECO:0000313" key="8">
    <source>
        <dbReference type="Proteomes" id="UP000254159"/>
    </source>
</evidence>
<dbReference type="InterPro" id="IPR000630">
    <property type="entry name" value="Ribosomal_uS8"/>
</dbReference>
<protein>
    <recommendedName>
        <fullName evidence="4">Small ribosomal subunit protein uS8</fullName>
    </recommendedName>
    <alternativeName>
        <fullName evidence="5">30S ribosomal protein S8</fullName>
    </alternativeName>
</protein>
<dbReference type="Gene3D" id="3.30.1370.30">
    <property type="match status" value="1"/>
</dbReference>
<sequence>MSMQDPIADMLTRIRNGQAANKAAVTMPSSKLKVAIANVLKEEGFMKILKLKATPSLNWNLL</sequence>
<dbReference type="SUPFAM" id="SSF56047">
    <property type="entry name" value="Ribosomal protein S8"/>
    <property type="match status" value="1"/>
</dbReference>
<keyword evidence="2 7" id="KW-0689">Ribosomal protein</keyword>
<name>A0A376RBZ7_ECOLX</name>
<evidence type="ECO:0000256" key="1">
    <source>
        <dbReference type="ARBA" id="ARBA00006471"/>
    </source>
</evidence>
<dbReference type="GO" id="GO:0005840">
    <property type="term" value="C:ribosome"/>
    <property type="evidence" value="ECO:0007669"/>
    <property type="project" value="UniProtKB-KW"/>
</dbReference>
<dbReference type="EMBL" id="UGCD01000002">
    <property type="protein sequence ID" value="STI15446.1"/>
    <property type="molecule type" value="Genomic_DNA"/>
</dbReference>